<dbReference type="Pfam" id="PF04655">
    <property type="entry name" value="APH_6_hur"/>
    <property type="match status" value="1"/>
</dbReference>
<accession>A0A1C3HD57</accession>
<dbReference type="AlphaFoldDB" id="A0A1C3HD57"/>
<dbReference type="SUPFAM" id="SSF56112">
    <property type="entry name" value="Protein kinase-like (PK-like)"/>
    <property type="match status" value="1"/>
</dbReference>
<keyword evidence="1" id="KW-0808">Transferase</keyword>
<protein>
    <submittedName>
        <fullName evidence="1">Aminoglycoside/hydroxyurea antibiotic resistance kinase</fullName>
    </submittedName>
</protein>
<evidence type="ECO:0000313" key="1">
    <source>
        <dbReference type="EMBL" id="SAY42983.1"/>
    </source>
</evidence>
<dbReference type="GO" id="GO:0016773">
    <property type="term" value="F:phosphotransferase activity, alcohol group as acceptor"/>
    <property type="evidence" value="ECO:0007669"/>
    <property type="project" value="InterPro"/>
</dbReference>
<reference evidence="1" key="1">
    <citation type="submission" date="2016-05" db="EMBL/GenBank/DDBJ databases">
        <authorList>
            <person name="Cock P.J.A."/>
            <person name="Cock P.J.A."/>
        </authorList>
    </citation>
    <scope>NUCLEOTIDE SEQUENCE</scope>
    <source>
        <strain evidence="1">PWN146_assembly</strain>
    </source>
</reference>
<proteinExistence type="predicted"/>
<dbReference type="EMBL" id="LT575490">
    <property type="protein sequence ID" value="SAY42983.1"/>
    <property type="molecule type" value="Genomic_DNA"/>
</dbReference>
<dbReference type="GO" id="GO:0019748">
    <property type="term" value="P:secondary metabolic process"/>
    <property type="evidence" value="ECO:0007669"/>
    <property type="project" value="InterPro"/>
</dbReference>
<keyword evidence="1" id="KW-0418">Kinase</keyword>
<gene>
    <name evidence="1" type="ORF">PWN146_01673</name>
</gene>
<organism evidence="1">
    <name type="scientific">Serratia marcescens</name>
    <dbReference type="NCBI Taxonomy" id="615"/>
    <lineage>
        <taxon>Bacteria</taxon>
        <taxon>Pseudomonadati</taxon>
        <taxon>Pseudomonadota</taxon>
        <taxon>Gammaproteobacteria</taxon>
        <taxon>Enterobacterales</taxon>
        <taxon>Yersiniaceae</taxon>
        <taxon>Serratia</taxon>
    </lineage>
</organism>
<sequence length="284" mass="31856">MNPLFTLYLQRWQLEQDGKAFETHSSLLMPVRYRGEAAMLKIAREQEERFGGQLMCWWRGEGAAQVLAWHDDGILLERAQGEGSLAQLVRDGDDEQATQILCRAIAALHAPRAAPLPELIPLQEWFSSLWPAAQAHGGMLRLSATTAAELLSSPREESVLHGDIHHDNVLDFGERGWLAIDPKRLYGERGFDYANIFCNPNYGIATDPAIFQRRVEQVCRLAGLERRRLLQWILAWSGLSAAWFMEDGQAADIDFRVAELAARALDLPLPDGDSGFILPVIERG</sequence>
<name>A0A1C3HD57_SERMA</name>
<dbReference type="GO" id="GO:0016301">
    <property type="term" value="F:kinase activity"/>
    <property type="evidence" value="ECO:0007669"/>
    <property type="project" value="UniProtKB-KW"/>
</dbReference>
<dbReference type="InterPro" id="IPR011009">
    <property type="entry name" value="Kinase-like_dom_sf"/>
</dbReference>
<dbReference type="InterPro" id="IPR006748">
    <property type="entry name" value="NH2Glyco/OHUrea_AB-resist_kin"/>
</dbReference>